<dbReference type="STRING" id="569365.A0A0D2B1N8"/>
<feature type="compositionally biased region" description="Basic and acidic residues" evidence="1">
    <location>
        <begin position="644"/>
        <end position="662"/>
    </location>
</feature>
<name>A0A0D2B1N8_9EURO</name>
<dbReference type="GeneID" id="27342356"/>
<gene>
    <name evidence="2" type="ORF">PV07_03162</name>
</gene>
<feature type="compositionally biased region" description="Polar residues" evidence="1">
    <location>
        <begin position="744"/>
        <end position="762"/>
    </location>
</feature>
<accession>A0A0D2B1N8</accession>
<dbReference type="OrthoDB" id="420046at2759"/>
<dbReference type="VEuPathDB" id="FungiDB:PV07_03162"/>
<evidence type="ECO:0000313" key="3">
    <source>
        <dbReference type="Proteomes" id="UP000054466"/>
    </source>
</evidence>
<feature type="region of interest" description="Disordered" evidence="1">
    <location>
        <begin position="627"/>
        <end position="768"/>
    </location>
</feature>
<reference evidence="2 3" key="1">
    <citation type="submission" date="2015-01" db="EMBL/GenBank/DDBJ databases">
        <title>The Genome Sequence of Cladophialophora immunda CBS83496.</title>
        <authorList>
            <consortium name="The Broad Institute Genomics Platform"/>
            <person name="Cuomo C."/>
            <person name="de Hoog S."/>
            <person name="Gorbushina A."/>
            <person name="Stielow B."/>
            <person name="Teixiera M."/>
            <person name="Abouelleil A."/>
            <person name="Chapman S.B."/>
            <person name="Priest M."/>
            <person name="Young S.K."/>
            <person name="Wortman J."/>
            <person name="Nusbaum C."/>
            <person name="Birren B."/>
        </authorList>
    </citation>
    <scope>NUCLEOTIDE SEQUENCE [LARGE SCALE GENOMIC DNA]</scope>
    <source>
        <strain evidence="2 3">CBS 83496</strain>
    </source>
</reference>
<dbReference type="EMBL" id="KN847041">
    <property type="protein sequence ID" value="KIW31517.1"/>
    <property type="molecule type" value="Genomic_DNA"/>
</dbReference>
<sequence>MTKKKRKPASSSAQSTNLSTTEGDSALGPAKQETPSPGRIPPPSSLKLVHGGGQRIPDLTVPSALIICRNKHWKHISCYHGPWLSAPTEVLESLAYTNYSSPRPLPVHPAVLFDLAKIRRLVDEATGLAVRAANGTSTSAMQSPLNKSMYYGNDAEMLGLSSPKGIGYTKLSRERKHRMRDQACQKLYQAYSLDEIAASVVMMQSASALEDVAKLVLEREDHNPYAQYVHFFHEKIPCMAMAEHTSLEPLNDVIDQKPTESSPYRTRAVTRMFKDDFEGVVRDCTDGLAVHKLYHSQHQKDPQDLVLPNDTAALGREFQTKGRVADKDQPSSMEPQLLCLRAAANLTLACENLRPALHGLPKRGTHQADDDMNAPAMDRGEKDNRQRVEARKLVRTYAKRALRDYLSYLSHLEYTPGLPFEYVAQFVAKVNCSPPARRSRGERSPDTDSHARAGMSQALVKDESVKDRLDALGNLSLPEPPIYKVNELFAAVPPADVPPYAHERQKEVDPNHPIFSLPDFAEAVSYHPLLIEVLHSLLLCHCILQTSSKELQRHAYMAARVASVADGYPAFLAPRSPARADWLEILFRTDNWIGLAQPWRDLCTPLRYGAYLKKSAPKDVKEAAAAKRLRIKHTPHMQALAEDGLMREESSKAEHKGEEQTKKQHNRINPLGSESERSYDGRHESPSKIPEHWPPEDERPQGSTERADAIVQWIFHAPPLSSTDGAGRSKKKSGAIGKLRKMGSTASSLRETEMTATEQSVESLALVD</sequence>
<feature type="compositionally biased region" description="Polar residues" evidence="1">
    <location>
        <begin position="9"/>
        <end position="23"/>
    </location>
</feature>
<evidence type="ECO:0008006" key="4">
    <source>
        <dbReference type="Google" id="ProtNLM"/>
    </source>
</evidence>
<dbReference type="RefSeq" id="XP_016251733.1">
    <property type="nucleotide sequence ID" value="XM_016389831.1"/>
</dbReference>
<proteinExistence type="predicted"/>
<feature type="region of interest" description="Disordered" evidence="1">
    <location>
        <begin position="1"/>
        <end position="52"/>
    </location>
</feature>
<organism evidence="2 3">
    <name type="scientific">Cladophialophora immunda</name>
    <dbReference type="NCBI Taxonomy" id="569365"/>
    <lineage>
        <taxon>Eukaryota</taxon>
        <taxon>Fungi</taxon>
        <taxon>Dikarya</taxon>
        <taxon>Ascomycota</taxon>
        <taxon>Pezizomycotina</taxon>
        <taxon>Eurotiomycetes</taxon>
        <taxon>Chaetothyriomycetidae</taxon>
        <taxon>Chaetothyriales</taxon>
        <taxon>Herpotrichiellaceae</taxon>
        <taxon>Cladophialophora</taxon>
    </lineage>
</organism>
<evidence type="ECO:0000313" key="2">
    <source>
        <dbReference type="EMBL" id="KIW31517.1"/>
    </source>
</evidence>
<evidence type="ECO:0000256" key="1">
    <source>
        <dbReference type="SAM" id="MobiDB-lite"/>
    </source>
</evidence>
<dbReference type="AlphaFoldDB" id="A0A0D2B1N8"/>
<dbReference type="HOGENOM" id="CLU_012587_0_0_1"/>
<feature type="compositionally biased region" description="Basic and acidic residues" evidence="1">
    <location>
        <begin position="674"/>
        <end position="708"/>
    </location>
</feature>
<feature type="compositionally biased region" description="Basic residues" evidence="1">
    <location>
        <begin position="728"/>
        <end position="741"/>
    </location>
</feature>
<feature type="region of interest" description="Disordered" evidence="1">
    <location>
        <begin position="361"/>
        <end position="385"/>
    </location>
</feature>
<protein>
    <recommendedName>
        <fullName evidence="4">Histidine kinase group protein</fullName>
    </recommendedName>
</protein>
<dbReference type="Proteomes" id="UP000054466">
    <property type="component" value="Unassembled WGS sequence"/>
</dbReference>
<keyword evidence="3" id="KW-1185">Reference proteome</keyword>